<name>A0A7I8WBH0_9ANNE</name>
<accession>A0A7I8WBH0</accession>
<evidence type="ECO:0000313" key="1">
    <source>
        <dbReference type="EMBL" id="CAD5125498.1"/>
    </source>
</evidence>
<dbReference type="InterPro" id="IPR036179">
    <property type="entry name" value="Ig-like_dom_sf"/>
</dbReference>
<organism evidence="1 2">
    <name type="scientific">Dimorphilus gyrociliatus</name>
    <dbReference type="NCBI Taxonomy" id="2664684"/>
    <lineage>
        <taxon>Eukaryota</taxon>
        <taxon>Metazoa</taxon>
        <taxon>Spiralia</taxon>
        <taxon>Lophotrochozoa</taxon>
        <taxon>Annelida</taxon>
        <taxon>Polychaeta</taxon>
        <taxon>Polychaeta incertae sedis</taxon>
        <taxon>Dinophilidae</taxon>
        <taxon>Dimorphilus</taxon>
    </lineage>
</organism>
<protein>
    <submittedName>
        <fullName evidence="1">DgyrCDS13707</fullName>
    </submittedName>
</protein>
<gene>
    <name evidence="1" type="ORF">DGYR_LOCUS12866</name>
</gene>
<comment type="caution">
    <text evidence="1">The sequence shown here is derived from an EMBL/GenBank/DDBJ whole genome shotgun (WGS) entry which is preliminary data.</text>
</comment>
<dbReference type="SUPFAM" id="SSF48726">
    <property type="entry name" value="Immunoglobulin"/>
    <property type="match status" value="1"/>
</dbReference>
<dbReference type="EMBL" id="CAJFCJ010000027">
    <property type="protein sequence ID" value="CAD5125498.1"/>
    <property type="molecule type" value="Genomic_DNA"/>
</dbReference>
<keyword evidence="2" id="KW-1185">Reference proteome</keyword>
<evidence type="ECO:0000313" key="2">
    <source>
        <dbReference type="Proteomes" id="UP000549394"/>
    </source>
</evidence>
<reference evidence="1 2" key="1">
    <citation type="submission" date="2020-08" db="EMBL/GenBank/DDBJ databases">
        <authorList>
            <person name="Hejnol A."/>
        </authorList>
    </citation>
    <scope>NUCLEOTIDE SEQUENCE [LARGE SCALE GENOMIC DNA]</scope>
</reference>
<proteinExistence type="predicted"/>
<dbReference type="Proteomes" id="UP000549394">
    <property type="component" value="Unassembled WGS sequence"/>
</dbReference>
<sequence>MRRSAQHERLKDFIIIFFLLDVLSAINYEMYKHNRMLRSWQIPAIKSYKRRFHNCSHGKKASITVVYYSNEDVNVRWLVLDHHRRLLSDEDTAMLPISKYHANYKVVNLKAGNVVATTLHIQRLRMVHKIARFDVIITGRSTQYQIVNRITKNSAFKIENINCGEWITTPPALRSLRPKTAVLFHFKAFFPHERGEDRNEMILLRAKSRRILLPFVKFDSILRIQRHNTKIAEQHGNVIASGERVVGSGGQVTYDLKLTIPNVTLEHSGTYLCCIKREFDKLFILSDVAIYPQKSPLPEKPYVKLIPCHSSHYNEDKKLLTLYENRTTCIICRAIGYPLPLVHLIETFSGKAFSDYHSEEFVNIAAAGVKESVYAIHKPFKKKMHKKNFACRAVHPSRKSLAHSHKFSVVWV</sequence>
<dbReference type="AlphaFoldDB" id="A0A7I8WBH0"/>